<dbReference type="SMART" id="SM00368">
    <property type="entry name" value="LRR_RI"/>
    <property type="match status" value="3"/>
</dbReference>
<dbReference type="InParanoid" id="A0A673A045"/>
<dbReference type="InterPro" id="IPR032675">
    <property type="entry name" value="LRR_dom_sf"/>
</dbReference>
<evidence type="ECO:0000313" key="3">
    <source>
        <dbReference type="Ensembl" id="ENSSORP00005021938.1"/>
    </source>
</evidence>
<dbReference type="Gene3D" id="3.80.10.10">
    <property type="entry name" value="Ribonuclease Inhibitor"/>
    <property type="match status" value="1"/>
</dbReference>
<keyword evidence="4" id="KW-1185">Reference proteome</keyword>
<dbReference type="InterPro" id="IPR001611">
    <property type="entry name" value="Leu-rich_rpt"/>
</dbReference>
<protein>
    <recommendedName>
        <fullName evidence="5">SPRY-associated domain-containing protein</fullName>
    </recommendedName>
</protein>
<accession>A0A673A045</accession>
<reference evidence="3" key="1">
    <citation type="submission" date="2019-06" db="EMBL/GenBank/DDBJ databases">
        <authorList>
            <consortium name="Wellcome Sanger Institute Data Sharing"/>
        </authorList>
    </citation>
    <scope>NUCLEOTIDE SEQUENCE [LARGE SCALE GENOMIC DNA]</scope>
</reference>
<dbReference type="PANTHER" id="PTHR24106">
    <property type="entry name" value="NACHT, LRR AND CARD DOMAINS-CONTAINING"/>
    <property type="match status" value="1"/>
</dbReference>
<evidence type="ECO:0008006" key="5">
    <source>
        <dbReference type="Google" id="ProtNLM"/>
    </source>
</evidence>
<reference evidence="3" key="2">
    <citation type="submission" date="2025-08" db="UniProtKB">
        <authorList>
            <consortium name="Ensembl"/>
        </authorList>
    </citation>
    <scope>IDENTIFICATION</scope>
</reference>
<dbReference type="Ensembl" id="ENSSORT00005022592.1">
    <property type="protein sequence ID" value="ENSSORP00005021938.1"/>
    <property type="gene ID" value="ENSSORG00005010708.1"/>
</dbReference>
<evidence type="ECO:0000313" key="4">
    <source>
        <dbReference type="Proteomes" id="UP000472271"/>
    </source>
</evidence>
<sequence>MNNNDLRDSGVRLLCAGLKSPHCRLETLGLSGCMVTEDGCTSLSSALSTNPSHLRELDLSYNHPGGTGLTVLSAGLDDPLWALTTLRYVFSLRKDFRPRKITVQTVHMTSQILKQVKIANRTIEG</sequence>
<evidence type="ECO:0000256" key="2">
    <source>
        <dbReference type="ARBA" id="ARBA00022737"/>
    </source>
</evidence>
<keyword evidence="2" id="KW-0677">Repeat</keyword>
<keyword evidence="1" id="KW-0433">Leucine-rich repeat</keyword>
<dbReference type="Proteomes" id="UP000472271">
    <property type="component" value="Chromosome 8"/>
</dbReference>
<dbReference type="AlphaFoldDB" id="A0A673A045"/>
<evidence type="ECO:0000256" key="1">
    <source>
        <dbReference type="ARBA" id="ARBA00022614"/>
    </source>
</evidence>
<proteinExistence type="predicted"/>
<reference evidence="3" key="3">
    <citation type="submission" date="2025-09" db="UniProtKB">
        <authorList>
            <consortium name="Ensembl"/>
        </authorList>
    </citation>
    <scope>IDENTIFICATION</scope>
</reference>
<name>A0A673A045_9TELE</name>
<dbReference type="SUPFAM" id="SSF52047">
    <property type="entry name" value="RNI-like"/>
    <property type="match status" value="1"/>
</dbReference>
<dbReference type="InterPro" id="IPR051261">
    <property type="entry name" value="NLR"/>
</dbReference>
<organism evidence="3 4">
    <name type="scientific">Sphaeramia orbicularis</name>
    <name type="common">orbiculate cardinalfish</name>
    <dbReference type="NCBI Taxonomy" id="375764"/>
    <lineage>
        <taxon>Eukaryota</taxon>
        <taxon>Metazoa</taxon>
        <taxon>Chordata</taxon>
        <taxon>Craniata</taxon>
        <taxon>Vertebrata</taxon>
        <taxon>Euteleostomi</taxon>
        <taxon>Actinopterygii</taxon>
        <taxon>Neopterygii</taxon>
        <taxon>Teleostei</taxon>
        <taxon>Neoteleostei</taxon>
        <taxon>Acanthomorphata</taxon>
        <taxon>Gobiaria</taxon>
        <taxon>Kurtiformes</taxon>
        <taxon>Apogonoidei</taxon>
        <taxon>Apogonidae</taxon>
        <taxon>Apogoninae</taxon>
        <taxon>Sphaeramia</taxon>
    </lineage>
</organism>
<dbReference type="Pfam" id="PF13516">
    <property type="entry name" value="LRR_6"/>
    <property type="match status" value="1"/>
</dbReference>